<keyword evidence="3" id="KW-0326">Glycosidase</keyword>
<dbReference type="InterPro" id="IPR036278">
    <property type="entry name" value="Sialidase_sf"/>
</dbReference>
<keyword evidence="4" id="KW-1185">Reference proteome</keyword>
<dbReference type="PANTHER" id="PTHR43752">
    <property type="entry name" value="BNR/ASP-BOX REPEAT FAMILY PROTEIN"/>
    <property type="match status" value="1"/>
</dbReference>
<reference evidence="3 4" key="1">
    <citation type="submission" date="2019-02" db="EMBL/GenBank/DDBJ databases">
        <title>Deep-cultivation of Planctomycetes and their phenomic and genomic characterization uncovers novel biology.</title>
        <authorList>
            <person name="Wiegand S."/>
            <person name="Jogler M."/>
            <person name="Boedeker C."/>
            <person name="Pinto D."/>
            <person name="Vollmers J."/>
            <person name="Rivas-Marin E."/>
            <person name="Kohn T."/>
            <person name="Peeters S.H."/>
            <person name="Heuer A."/>
            <person name="Rast P."/>
            <person name="Oberbeckmann S."/>
            <person name="Bunk B."/>
            <person name="Jeske O."/>
            <person name="Meyerdierks A."/>
            <person name="Storesund J.E."/>
            <person name="Kallscheuer N."/>
            <person name="Luecker S."/>
            <person name="Lage O.M."/>
            <person name="Pohl T."/>
            <person name="Merkel B.J."/>
            <person name="Hornburger P."/>
            <person name="Mueller R.-W."/>
            <person name="Bruemmer F."/>
            <person name="Labrenz M."/>
            <person name="Spormann A.M."/>
            <person name="Op den Camp H."/>
            <person name="Overmann J."/>
            <person name="Amann R."/>
            <person name="Jetten M.S.M."/>
            <person name="Mascher T."/>
            <person name="Medema M.H."/>
            <person name="Devos D.P."/>
            <person name="Kaster A.-K."/>
            <person name="Ovreas L."/>
            <person name="Rohde M."/>
            <person name="Galperin M.Y."/>
            <person name="Jogler C."/>
        </authorList>
    </citation>
    <scope>NUCLEOTIDE SEQUENCE [LARGE SCALE GENOMIC DNA]</scope>
    <source>
        <strain evidence="3 4">Pan241w</strain>
    </source>
</reference>
<dbReference type="PANTHER" id="PTHR43752:SF2">
    <property type="entry name" value="BNR_ASP-BOX REPEAT FAMILY PROTEIN"/>
    <property type="match status" value="1"/>
</dbReference>
<dbReference type="Gene3D" id="2.120.10.10">
    <property type="match status" value="1"/>
</dbReference>
<dbReference type="EC" id="3.2.1.18" evidence="3"/>
<proteinExistence type="predicted"/>
<protein>
    <submittedName>
        <fullName evidence="3">Sialidase A</fullName>
        <ecNumber evidence="3">3.2.1.18</ecNumber>
    </submittedName>
</protein>
<organism evidence="3 4">
    <name type="scientific">Gimesia alba</name>
    <dbReference type="NCBI Taxonomy" id="2527973"/>
    <lineage>
        <taxon>Bacteria</taxon>
        <taxon>Pseudomonadati</taxon>
        <taxon>Planctomycetota</taxon>
        <taxon>Planctomycetia</taxon>
        <taxon>Planctomycetales</taxon>
        <taxon>Planctomycetaceae</taxon>
        <taxon>Gimesia</taxon>
    </lineage>
</organism>
<name>A0A517R8J4_9PLAN</name>
<dbReference type="Proteomes" id="UP000317171">
    <property type="component" value="Chromosome"/>
</dbReference>
<evidence type="ECO:0000313" key="3">
    <source>
        <dbReference type="EMBL" id="QDT40195.1"/>
    </source>
</evidence>
<dbReference type="OrthoDB" id="235891at2"/>
<evidence type="ECO:0000313" key="4">
    <source>
        <dbReference type="Proteomes" id="UP000317171"/>
    </source>
</evidence>
<feature type="chain" id="PRO_5022018955" evidence="1">
    <location>
        <begin position="28"/>
        <end position="391"/>
    </location>
</feature>
<keyword evidence="1" id="KW-0732">Signal</keyword>
<dbReference type="InterPro" id="IPR011040">
    <property type="entry name" value="Sialidase"/>
</dbReference>
<dbReference type="RefSeq" id="WP_145209728.1">
    <property type="nucleotide sequence ID" value="NZ_CP036269.1"/>
</dbReference>
<dbReference type="SUPFAM" id="SSF50939">
    <property type="entry name" value="Sialidases"/>
    <property type="match status" value="1"/>
</dbReference>
<feature type="domain" description="Sialidase" evidence="2">
    <location>
        <begin position="121"/>
        <end position="360"/>
    </location>
</feature>
<evidence type="ECO:0000259" key="2">
    <source>
        <dbReference type="Pfam" id="PF13088"/>
    </source>
</evidence>
<dbReference type="Pfam" id="PF13088">
    <property type="entry name" value="BNR_2"/>
    <property type="match status" value="1"/>
</dbReference>
<evidence type="ECO:0000256" key="1">
    <source>
        <dbReference type="SAM" id="SignalP"/>
    </source>
</evidence>
<dbReference type="GO" id="GO:0004308">
    <property type="term" value="F:exo-alpha-sialidase activity"/>
    <property type="evidence" value="ECO:0007669"/>
    <property type="project" value="UniProtKB-EC"/>
</dbReference>
<dbReference type="EMBL" id="CP036269">
    <property type="protein sequence ID" value="QDT40195.1"/>
    <property type="molecule type" value="Genomic_DNA"/>
</dbReference>
<dbReference type="InterPro" id="IPR002860">
    <property type="entry name" value="BNR_rpt"/>
</dbReference>
<dbReference type="CDD" id="cd15482">
    <property type="entry name" value="Sialidase_non-viral"/>
    <property type="match status" value="1"/>
</dbReference>
<gene>
    <name evidence="3" type="primary">nanA</name>
    <name evidence="3" type="ORF">Pan241w_02510</name>
</gene>
<feature type="signal peptide" evidence="1">
    <location>
        <begin position="1"/>
        <end position="27"/>
    </location>
</feature>
<dbReference type="AlphaFoldDB" id="A0A517R8J4"/>
<dbReference type="KEGG" id="gaz:Pan241w_02510"/>
<accession>A0A517R8J4</accession>
<sequence length="391" mass="43487" precursor="true">MKFVISWKRLLLFSASIGLCSQSSLFADEKARDALPATAPVQRVLNLPPTDNNPRNSEGDFITLKDGRILFVYTHFTGGAADHSSAYLAGRYSSDGGKTWTAYDQTIIENDGKQNIMSVSLLRLQSGQIALFYARKNSIHDLIPVMRLSNDEGAHWSAPVDIIPAEQVGYYVLNNDRVIQLKNGRIVIPLALHQNLKGSDRFNPGARFLCYYSDDSGKTWQRGEEVAVEKQPGDRQPYMQEPGIVELKDGRLMGFCRTNGGSQFVAYSQDGGKSFSELKPSEIISPVSPASIERIPATGDLLLVWNNHRGIDPQRRGKRTPLTIAISKDEGKTWQQIRNLETNPNGWYCYTAIEFTKDGVLLGHCAGDRTKNNGLAESQITFIPLSVIYEK</sequence>
<dbReference type="Pfam" id="PF02012">
    <property type="entry name" value="BNR"/>
    <property type="match status" value="1"/>
</dbReference>
<keyword evidence="3" id="KW-0378">Hydrolase</keyword>